<organism evidence="1 2">
    <name type="scientific">Caenimonas koreensis DSM 17982</name>
    <dbReference type="NCBI Taxonomy" id="1121255"/>
    <lineage>
        <taxon>Bacteria</taxon>
        <taxon>Pseudomonadati</taxon>
        <taxon>Pseudomonadota</taxon>
        <taxon>Betaproteobacteria</taxon>
        <taxon>Burkholderiales</taxon>
        <taxon>Comamonadaceae</taxon>
        <taxon>Caenimonas</taxon>
    </lineage>
</organism>
<dbReference type="OrthoDB" id="7868987at2"/>
<evidence type="ECO:0008006" key="3">
    <source>
        <dbReference type="Google" id="ProtNLM"/>
    </source>
</evidence>
<gene>
    <name evidence="1" type="ORF">GHT07_15395</name>
</gene>
<reference evidence="1 2" key="1">
    <citation type="submission" date="2019-11" db="EMBL/GenBank/DDBJ databases">
        <title>Caenimonas koreensis gen. nov., sp. nov., isolated from activated sludge.</title>
        <authorList>
            <person name="Seung H.R."/>
        </authorList>
    </citation>
    <scope>NUCLEOTIDE SEQUENCE [LARGE SCALE GENOMIC DNA]</scope>
    <source>
        <strain evidence="1 2">EMB320</strain>
    </source>
</reference>
<accession>A0A844B643</accession>
<proteinExistence type="predicted"/>
<keyword evidence="2" id="KW-1185">Reference proteome</keyword>
<comment type="caution">
    <text evidence="1">The sequence shown here is derived from an EMBL/GenBank/DDBJ whole genome shotgun (WGS) entry which is preliminary data.</text>
</comment>
<dbReference type="EMBL" id="WJBU01000015">
    <property type="protein sequence ID" value="MRD48673.1"/>
    <property type="molecule type" value="Genomic_DNA"/>
</dbReference>
<dbReference type="RefSeq" id="WP_153586000.1">
    <property type="nucleotide sequence ID" value="NZ_WJBU01000015.1"/>
</dbReference>
<sequence>MTDWLPELIHFHDHGKDWATYEAALYEAFKDDFVHAKPVYRGTALSMKRIPISKGKEATFWHIISDGADEANRLINFRRCERIRWARALVENSEKPEVKMWVAEKSHENRIHLWLEEDDFVVVIADRGTYLLFWTAYHVDRDHQRRKLLREYTEYQAKQKKQAP</sequence>
<evidence type="ECO:0000313" key="2">
    <source>
        <dbReference type="Proteomes" id="UP000487350"/>
    </source>
</evidence>
<dbReference type="Proteomes" id="UP000487350">
    <property type="component" value="Unassembled WGS sequence"/>
</dbReference>
<evidence type="ECO:0000313" key="1">
    <source>
        <dbReference type="EMBL" id="MRD48673.1"/>
    </source>
</evidence>
<protein>
    <recommendedName>
        <fullName evidence="3">Phage P1-related protein</fullName>
    </recommendedName>
</protein>
<name>A0A844B643_9BURK</name>
<dbReference type="AlphaFoldDB" id="A0A844B643"/>